<accession>A0ACC2XKF9</accession>
<dbReference type="EMBL" id="JASBWV010000010">
    <property type="protein sequence ID" value="KAJ9124510.1"/>
    <property type="molecule type" value="Genomic_DNA"/>
</dbReference>
<name>A0ACC2XKF9_9TREE</name>
<keyword evidence="2" id="KW-1185">Reference proteome</keyword>
<protein>
    <submittedName>
        <fullName evidence="1">Uncharacterized protein</fullName>
    </submittedName>
</protein>
<reference evidence="1" key="1">
    <citation type="submission" date="2023-04" db="EMBL/GenBank/DDBJ databases">
        <title>Draft Genome sequencing of Naganishia species isolated from polar environments using Oxford Nanopore Technology.</title>
        <authorList>
            <person name="Leo P."/>
            <person name="Venkateswaran K."/>
        </authorList>
    </citation>
    <scope>NUCLEOTIDE SEQUENCE</scope>
    <source>
        <strain evidence="1">DBVPG 5303</strain>
    </source>
</reference>
<sequence>MSAAALTNVPAEYTLPEVPKVAGTEPDLCILDAYRIAAAKSVAEACGIDVEKVYPGVDIGKKQADLYVAMPRFRLGGKPDVWAKKVVDESGEASVISFCPSETVAGRSRGALLIEYVSASIAASLFPATRGQETFNFHVLRQIRLASPQDDVNAQDGVAPLDEAAKGKGYGCNASGKGKKALIEFSSVNIAKPFHAGHLRSTIIGAFLANLYEANGWEVIRVNYLGDWGKQFGLLALGFKKFGSEEELEADAIKHLYDVYVKINAEAEADPAIHDEARAFFKLMEDGDAEALGLWKRFRDFSIIKLEKMYARLNIHFDVYAGESLVSPEAMKRQVDLLEEKKLLCTDRGAVLANLEEYKLGKVVVRKAGECRGFKPHELSIAKSIMLPVTDGTSIYITRDLGEALERYEKYKFDKMVYVIAAQQNFHCQQFFKMLELMGYEWADKLEHVNFGMVLGMSTRKGTVKFLDDILQEAKLSMHEQMSKNEDKYKQIEDPEHVSDIIGQTAVKIQDMSAKRINDYEFNISRMTSFEGDTGPYIQYSHVRLCSVQRKNPNILLPEDLTQIKTSLLSEPKAREIIYVLSTYPQVIRDAFVDYQPSTIVTFCFKLCHLVSQAWETLKVQGQEEDLAVARLYLFVCTRDVLASAMRLLSLTPLERM</sequence>
<organism evidence="1 2">
    <name type="scientific">Naganishia onofrii</name>
    <dbReference type="NCBI Taxonomy" id="1851511"/>
    <lineage>
        <taxon>Eukaryota</taxon>
        <taxon>Fungi</taxon>
        <taxon>Dikarya</taxon>
        <taxon>Basidiomycota</taxon>
        <taxon>Agaricomycotina</taxon>
        <taxon>Tremellomycetes</taxon>
        <taxon>Filobasidiales</taxon>
        <taxon>Filobasidiaceae</taxon>
        <taxon>Naganishia</taxon>
    </lineage>
</organism>
<evidence type="ECO:0000313" key="2">
    <source>
        <dbReference type="Proteomes" id="UP001234202"/>
    </source>
</evidence>
<evidence type="ECO:0000313" key="1">
    <source>
        <dbReference type="EMBL" id="KAJ9124510.1"/>
    </source>
</evidence>
<dbReference type="Proteomes" id="UP001234202">
    <property type="component" value="Unassembled WGS sequence"/>
</dbReference>
<proteinExistence type="predicted"/>
<gene>
    <name evidence="1" type="ORF">QFC24_003301</name>
</gene>
<comment type="caution">
    <text evidence="1">The sequence shown here is derived from an EMBL/GenBank/DDBJ whole genome shotgun (WGS) entry which is preliminary data.</text>
</comment>